<dbReference type="VEuPathDB" id="FungiDB:Z519_11188"/>
<feature type="domain" description="C3H1-type" evidence="3">
    <location>
        <begin position="448"/>
        <end position="473"/>
    </location>
</feature>
<feature type="domain" description="DUF7923" evidence="2">
    <location>
        <begin position="36"/>
        <end position="220"/>
    </location>
</feature>
<evidence type="ECO:0000259" key="2">
    <source>
        <dbReference type="Pfam" id="PF25540"/>
    </source>
</evidence>
<evidence type="ECO:0000256" key="1">
    <source>
        <dbReference type="SAM" id="MobiDB-lite"/>
    </source>
</evidence>
<protein>
    <recommendedName>
        <fullName evidence="7">C3H1-type domain-containing protein</fullName>
    </recommendedName>
</protein>
<accession>A0A0D2H489</accession>
<gene>
    <name evidence="5" type="ORF">Z519_11188</name>
</gene>
<keyword evidence="6" id="KW-1185">Reference proteome</keyword>
<name>A0A0D2H489_CLAB1</name>
<evidence type="ECO:0008006" key="7">
    <source>
        <dbReference type="Google" id="ProtNLM"/>
    </source>
</evidence>
<proteinExistence type="predicted"/>
<dbReference type="InterPro" id="IPR057654">
    <property type="entry name" value="Znf-CCCH_tandem"/>
</dbReference>
<feature type="compositionally biased region" description="Polar residues" evidence="1">
    <location>
        <begin position="278"/>
        <end position="296"/>
    </location>
</feature>
<dbReference type="GeneID" id="27704116"/>
<dbReference type="Pfam" id="PF25540">
    <property type="entry name" value="DUF7923"/>
    <property type="match status" value="1"/>
</dbReference>
<dbReference type="Pfam" id="PF25543">
    <property type="entry name" value="zf-CCCH_tandem"/>
    <property type="match status" value="1"/>
</dbReference>
<reference evidence="5" key="1">
    <citation type="submission" date="2015-01" db="EMBL/GenBank/DDBJ databases">
        <title>The Genome Sequence of Cladophialophora bantiana CBS 173.52.</title>
        <authorList>
            <consortium name="The Broad Institute Genomics Platform"/>
            <person name="Cuomo C."/>
            <person name="de Hoog S."/>
            <person name="Gorbushina A."/>
            <person name="Stielow B."/>
            <person name="Teixiera M."/>
            <person name="Abouelleil A."/>
            <person name="Chapman S.B."/>
            <person name="Priest M."/>
            <person name="Young S.K."/>
            <person name="Wortman J."/>
            <person name="Nusbaum C."/>
            <person name="Birren B."/>
        </authorList>
    </citation>
    <scope>NUCLEOTIDE SEQUENCE [LARGE SCALE GENOMIC DNA]</scope>
    <source>
        <strain evidence="5">CBS 173.52</strain>
    </source>
</reference>
<organism evidence="5 6">
    <name type="scientific">Cladophialophora bantiana (strain ATCC 10958 / CBS 173.52 / CDC B-1940 / NIH 8579)</name>
    <name type="common">Xylohypha bantiana</name>
    <dbReference type="NCBI Taxonomy" id="1442370"/>
    <lineage>
        <taxon>Eukaryota</taxon>
        <taxon>Fungi</taxon>
        <taxon>Dikarya</taxon>
        <taxon>Ascomycota</taxon>
        <taxon>Pezizomycotina</taxon>
        <taxon>Eurotiomycetes</taxon>
        <taxon>Chaetothyriomycetidae</taxon>
        <taxon>Chaetothyriales</taxon>
        <taxon>Herpotrichiellaceae</taxon>
        <taxon>Cladophialophora</taxon>
    </lineage>
</organism>
<dbReference type="InterPro" id="IPR057683">
    <property type="entry name" value="DUF7923"/>
</dbReference>
<dbReference type="AlphaFoldDB" id="A0A0D2H489"/>
<dbReference type="PANTHER" id="PTHR37543:SF1">
    <property type="entry name" value="CCCH ZINC FINGER DNA BINDING PROTEIN (AFU_ORTHOLOGUE AFUA_5G12760)"/>
    <property type="match status" value="1"/>
</dbReference>
<feature type="domain" description="Tandem CCCH zinc finger" evidence="4">
    <location>
        <begin position="483"/>
        <end position="533"/>
    </location>
</feature>
<dbReference type="InterPro" id="IPR000571">
    <property type="entry name" value="Znf_CCCH"/>
</dbReference>
<dbReference type="Pfam" id="PF25542">
    <property type="entry name" value="zf-CCCH_12"/>
    <property type="match status" value="1"/>
</dbReference>
<dbReference type="HOGENOM" id="CLU_031811_0_1_1"/>
<dbReference type="RefSeq" id="XP_016614747.1">
    <property type="nucleotide sequence ID" value="XM_016768901.1"/>
</dbReference>
<dbReference type="EMBL" id="KN847000">
    <property type="protein sequence ID" value="KIW88078.1"/>
    <property type="molecule type" value="Genomic_DNA"/>
</dbReference>
<dbReference type="OrthoDB" id="2270193at2759"/>
<sequence>MDILRKQYMELKRADEARNNLIETLFRKIDNMQKTMERNAFIMVLIDGDNMYFLNELVRKGMAGGDEAAKLLRRAVFEYLRYDNDIKHDDKIVIRVYANLRGLSKLYSDMSILHTITAFSQFVLGFNKAHPLCDFIDAGNHKEAADSKLKENLSLNIYNVHCKRVLFGGSSDNAYASFLGSFLIDTDVSSRVTLIQGLPFSPEFGSIRTKLKCTEFPDVFRNAPLSSERRLPRELEQWRTSAERTNGDLYATDLSTNENVIPVFEYPYRDEDGIDGSDTLSRNPSVSFTPSSSQTALPGERVADTADDIEAALIKCTNERLRESPRALDFSVVKKRVEQALGLPSDLWASDEWFLKSKNIIKRAVENWVERTGNPPPLNATWMLARPPPRQGLPSSNIEGPSSKTVAYADQSPILKLGPVYQNAEGRRIDVPVQLEADPALLSKLRERQPRLCNAHHLLASGCTNETCAYDHTATLTDDETRALLYLSRCQLCPQGSWCTSKTCVKGHICPNGRKCKHGSNCRFAPVHYIDTTITNTLAT</sequence>
<evidence type="ECO:0000313" key="5">
    <source>
        <dbReference type="EMBL" id="KIW88078.1"/>
    </source>
</evidence>
<evidence type="ECO:0000259" key="3">
    <source>
        <dbReference type="Pfam" id="PF25542"/>
    </source>
</evidence>
<evidence type="ECO:0000259" key="4">
    <source>
        <dbReference type="Pfam" id="PF25543"/>
    </source>
</evidence>
<feature type="region of interest" description="Disordered" evidence="1">
    <location>
        <begin position="274"/>
        <end position="299"/>
    </location>
</feature>
<dbReference type="Proteomes" id="UP000053789">
    <property type="component" value="Unassembled WGS sequence"/>
</dbReference>
<evidence type="ECO:0000313" key="6">
    <source>
        <dbReference type="Proteomes" id="UP000053789"/>
    </source>
</evidence>
<dbReference type="PANTHER" id="PTHR37543">
    <property type="entry name" value="CCCH ZINC FINGER DNA BINDING PROTEIN (AFU_ORTHOLOGUE AFUA_5G12760)"/>
    <property type="match status" value="1"/>
</dbReference>